<gene>
    <name evidence="3" type="ORF">C8E83_1547</name>
</gene>
<sequence>MSSTIQLDNDGPFDVYLASPPDGVPVKGGLVVIHEIWGLVDQIRGVADRFAAEGWVVAAPDILSRGGITPELGEELAAIRAGDDEEAKNAAQTRMREASTPRNSPEYGVWAVASLQKVLDHLDQQAGCTGHLAVTGFCFGGSYSFALAAADPRVKAAVPFYGSPPETSDLSKIQAPILAFYGDEDTRLIEGLPEVTAGMAAAGVDFTPTVYAGTGHAFFNERNPHAYNAEYAAQAWDAARAFLDEHAAAAGQA</sequence>
<dbReference type="GO" id="GO:0016787">
    <property type="term" value="F:hydrolase activity"/>
    <property type="evidence" value="ECO:0007669"/>
    <property type="project" value="InterPro"/>
</dbReference>
<feature type="domain" description="Dienelactone hydrolase" evidence="2">
    <location>
        <begin position="13"/>
        <end position="246"/>
    </location>
</feature>
<proteinExistence type="predicted"/>
<dbReference type="InterPro" id="IPR051049">
    <property type="entry name" value="Dienelactone_hydrolase-like"/>
</dbReference>
<protein>
    <submittedName>
        <fullName evidence="3">Carboxymethylenebutenolidase</fullName>
    </submittedName>
</protein>
<dbReference type="AlphaFoldDB" id="A0A495IEK0"/>
<keyword evidence="4" id="KW-1185">Reference proteome</keyword>
<dbReference type="PANTHER" id="PTHR46623:SF6">
    <property type="entry name" value="ALPHA_BETA-HYDROLASES SUPERFAMILY PROTEIN"/>
    <property type="match status" value="1"/>
</dbReference>
<dbReference type="InterPro" id="IPR029058">
    <property type="entry name" value="AB_hydrolase_fold"/>
</dbReference>
<evidence type="ECO:0000313" key="3">
    <source>
        <dbReference type="EMBL" id="RKR74434.1"/>
    </source>
</evidence>
<comment type="caution">
    <text evidence="3">The sequence shown here is derived from an EMBL/GenBank/DDBJ whole genome shotgun (WGS) entry which is preliminary data.</text>
</comment>
<accession>A0A495IEK0</accession>
<dbReference type="SUPFAM" id="SSF53474">
    <property type="entry name" value="alpha/beta-Hydrolases"/>
    <property type="match status" value="1"/>
</dbReference>
<name>A0A495IEK0_9MICO</name>
<evidence type="ECO:0000256" key="1">
    <source>
        <dbReference type="SAM" id="MobiDB-lite"/>
    </source>
</evidence>
<reference evidence="3 4" key="1">
    <citation type="submission" date="2018-10" db="EMBL/GenBank/DDBJ databases">
        <title>Sequencing the genomes of 1000 actinobacteria strains.</title>
        <authorList>
            <person name="Klenk H.-P."/>
        </authorList>
    </citation>
    <scope>NUCLEOTIDE SEQUENCE [LARGE SCALE GENOMIC DNA]</scope>
    <source>
        <strain evidence="3 4">DSM 17894</strain>
    </source>
</reference>
<dbReference type="Pfam" id="PF01738">
    <property type="entry name" value="DLH"/>
    <property type="match status" value="1"/>
</dbReference>
<dbReference type="RefSeq" id="WP_121369180.1">
    <property type="nucleotide sequence ID" value="NZ_RBKS01000001.1"/>
</dbReference>
<dbReference type="EMBL" id="RBKS01000001">
    <property type="protein sequence ID" value="RKR74434.1"/>
    <property type="molecule type" value="Genomic_DNA"/>
</dbReference>
<dbReference type="OrthoDB" id="3208682at2"/>
<dbReference type="PANTHER" id="PTHR46623">
    <property type="entry name" value="CARBOXYMETHYLENEBUTENOLIDASE-RELATED"/>
    <property type="match status" value="1"/>
</dbReference>
<dbReference type="Proteomes" id="UP000280008">
    <property type="component" value="Unassembled WGS sequence"/>
</dbReference>
<evidence type="ECO:0000313" key="4">
    <source>
        <dbReference type="Proteomes" id="UP000280008"/>
    </source>
</evidence>
<evidence type="ECO:0000259" key="2">
    <source>
        <dbReference type="Pfam" id="PF01738"/>
    </source>
</evidence>
<feature type="region of interest" description="Disordered" evidence="1">
    <location>
        <begin position="81"/>
        <end position="102"/>
    </location>
</feature>
<organism evidence="3 4">
    <name type="scientific">Frondihabitans australicus</name>
    <dbReference type="NCBI Taxonomy" id="386892"/>
    <lineage>
        <taxon>Bacteria</taxon>
        <taxon>Bacillati</taxon>
        <taxon>Actinomycetota</taxon>
        <taxon>Actinomycetes</taxon>
        <taxon>Micrococcales</taxon>
        <taxon>Microbacteriaceae</taxon>
        <taxon>Frondihabitans</taxon>
    </lineage>
</organism>
<dbReference type="InterPro" id="IPR002925">
    <property type="entry name" value="Dienelactn_hydro"/>
</dbReference>
<dbReference type="Gene3D" id="3.40.50.1820">
    <property type="entry name" value="alpha/beta hydrolase"/>
    <property type="match status" value="1"/>
</dbReference>